<accession>A0A4U6TUC1</accession>
<reference evidence="1" key="1">
    <citation type="submission" date="2019-03" db="EMBL/GenBank/DDBJ databases">
        <title>WGS assembly of Setaria viridis.</title>
        <authorList>
            <person name="Huang P."/>
            <person name="Jenkins J."/>
            <person name="Grimwood J."/>
            <person name="Barry K."/>
            <person name="Healey A."/>
            <person name="Mamidi S."/>
            <person name="Sreedasyam A."/>
            <person name="Shu S."/>
            <person name="Feldman M."/>
            <person name="Wu J."/>
            <person name="Yu Y."/>
            <person name="Chen C."/>
            <person name="Johnson J."/>
            <person name="Rokhsar D."/>
            <person name="Baxter I."/>
            <person name="Schmutz J."/>
            <person name="Brutnell T."/>
            <person name="Kellogg E."/>
        </authorList>
    </citation>
    <scope>NUCLEOTIDE SEQUENCE [LARGE SCALE GENOMIC DNA]</scope>
</reference>
<dbReference type="Gramene" id="TKW05742">
    <property type="protein sequence ID" value="TKW05742"/>
    <property type="gene ID" value="SEVIR_7G196350v2"/>
</dbReference>
<evidence type="ECO:0000313" key="1">
    <source>
        <dbReference type="EMBL" id="TKW05742.1"/>
    </source>
</evidence>
<dbReference type="EMBL" id="CM016558">
    <property type="protein sequence ID" value="TKW05742.1"/>
    <property type="molecule type" value="Genomic_DNA"/>
</dbReference>
<gene>
    <name evidence="1" type="ORF">SEVIR_7G196350v2</name>
</gene>
<proteinExistence type="predicted"/>
<keyword evidence="2" id="KW-1185">Reference proteome</keyword>
<organism evidence="1 2">
    <name type="scientific">Setaria viridis</name>
    <name type="common">Green bristlegrass</name>
    <name type="synonym">Setaria italica subsp. viridis</name>
    <dbReference type="NCBI Taxonomy" id="4556"/>
    <lineage>
        <taxon>Eukaryota</taxon>
        <taxon>Viridiplantae</taxon>
        <taxon>Streptophyta</taxon>
        <taxon>Embryophyta</taxon>
        <taxon>Tracheophyta</taxon>
        <taxon>Spermatophyta</taxon>
        <taxon>Magnoliopsida</taxon>
        <taxon>Liliopsida</taxon>
        <taxon>Poales</taxon>
        <taxon>Poaceae</taxon>
        <taxon>PACMAD clade</taxon>
        <taxon>Panicoideae</taxon>
        <taxon>Panicodae</taxon>
        <taxon>Paniceae</taxon>
        <taxon>Cenchrinae</taxon>
        <taxon>Setaria</taxon>
    </lineage>
</organism>
<sequence length="68" mass="7867">MEVVLPPHDLKSQEPLVCLKVCMFRTFEFHRTSRVPNMALHYGTGTSPVHVRVHRTNTHALFARTRVL</sequence>
<name>A0A4U6TUC1_SETVI</name>
<dbReference type="AlphaFoldDB" id="A0A4U6TUC1"/>
<evidence type="ECO:0000313" key="2">
    <source>
        <dbReference type="Proteomes" id="UP000298652"/>
    </source>
</evidence>
<dbReference type="Proteomes" id="UP000298652">
    <property type="component" value="Chromosome 7"/>
</dbReference>
<protein>
    <submittedName>
        <fullName evidence="1">Uncharacterized protein</fullName>
    </submittedName>
</protein>